<evidence type="ECO:0000256" key="1">
    <source>
        <dbReference type="ARBA" id="ARBA00004167"/>
    </source>
</evidence>
<proteinExistence type="inferred from homology"/>
<evidence type="ECO:0000259" key="7">
    <source>
        <dbReference type="Pfam" id="PF05827"/>
    </source>
</evidence>
<keyword evidence="4 6" id="KW-1133">Transmembrane helix</keyword>
<keyword evidence="5 6" id="KW-0472">Membrane</keyword>
<evidence type="ECO:0000256" key="2">
    <source>
        <dbReference type="ARBA" id="ARBA00009037"/>
    </source>
</evidence>
<feature type="transmembrane region" description="Helical" evidence="6">
    <location>
        <begin position="135"/>
        <end position="159"/>
    </location>
</feature>
<dbReference type="GO" id="GO:0001671">
    <property type="term" value="F:ATPase activator activity"/>
    <property type="evidence" value="ECO:0007669"/>
    <property type="project" value="TreeGrafter"/>
</dbReference>
<dbReference type="Pfam" id="PF05827">
    <property type="entry name" value="VAS1_LD"/>
    <property type="match status" value="1"/>
</dbReference>
<dbReference type="InterPro" id="IPR008388">
    <property type="entry name" value="Ac45_acc_su"/>
</dbReference>
<keyword evidence="10" id="KW-1185">Reference proteome</keyword>
<gene>
    <name evidence="9" type="ORF">OSB1V03_LOCUS9568</name>
</gene>
<dbReference type="GO" id="GO:0030641">
    <property type="term" value="P:regulation of cellular pH"/>
    <property type="evidence" value="ECO:0007669"/>
    <property type="project" value="TreeGrafter"/>
</dbReference>
<organism evidence="9">
    <name type="scientific">Medioppia subpectinata</name>
    <dbReference type="NCBI Taxonomy" id="1979941"/>
    <lineage>
        <taxon>Eukaryota</taxon>
        <taxon>Metazoa</taxon>
        <taxon>Ecdysozoa</taxon>
        <taxon>Arthropoda</taxon>
        <taxon>Chelicerata</taxon>
        <taxon>Arachnida</taxon>
        <taxon>Acari</taxon>
        <taxon>Acariformes</taxon>
        <taxon>Sarcoptiformes</taxon>
        <taxon>Oribatida</taxon>
        <taxon>Brachypylina</taxon>
        <taxon>Oppioidea</taxon>
        <taxon>Oppiidae</taxon>
        <taxon>Medioppia</taxon>
    </lineage>
</organism>
<keyword evidence="3 6" id="KW-0812">Transmembrane</keyword>
<dbReference type="PANTHER" id="PTHR12471:SF7">
    <property type="entry name" value="V-TYPE PROTON ATPASE SUBUNIT S1"/>
    <property type="match status" value="1"/>
</dbReference>
<feature type="domain" description="V-type proton ATPase subunit S1 luminal" evidence="7">
    <location>
        <begin position="46"/>
        <end position="113"/>
    </location>
</feature>
<dbReference type="AlphaFoldDB" id="A0A7R9Q1T0"/>
<evidence type="ECO:0000256" key="3">
    <source>
        <dbReference type="ARBA" id="ARBA00022692"/>
    </source>
</evidence>
<evidence type="ECO:0000256" key="4">
    <source>
        <dbReference type="ARBA" id="ARBA00022989"/>
    </source>
</evidence>
<comment type="subcellular location">
    <subcellularLocation>
        <location evidence="1">Membrane</location>
        <topology evidence="1">Single-pass membrane protein</topology>
    </subcellularLocation>
</comment>
<comment type="similarity">
    <text evidence="2">Belongs to the vacuolar ATPase subunit S1 family.</text>
</comment>
<reference evidence="9" key="1">
    <citation type="submission" date="2020-11" db="EMBL/GenBank/DDBJ databases">
        <authorList>
            <person name="Tran Van P."/>
        </authorList>
    </citation>
    <scope>NUCLEOTIDE SEQUENCE</scope>
</reference>
<sequence>MCLNAINRFKSGHKLWFSLLTRERPSPTRNQLVAKDRHLCPNYCHIRGYWRVTKGSAFIQTSKSSDEFTLDVNEITAGDKFSYSCSQLKIASKNTSNSAQIRLKFSEFQLQPFENPVNKKIVFTSSESCEVWMTLPLWMGLITLSLLTVILLLGLYLLYRVATPDRFENPKGKPLIVAAADEQ</sequence>
<dbReference type="Pfam" id="PF20520">
    <property type="entry name" value="Ac45-VOA1_TM"/>
    <property type="match status" value="1"/>
</dbReference>
<evidence type="ECO:0000256" key="6">
    <source>
        <dbReference type="SAM" id="Phobius"/>
    </source>
</evidence>
<evidence type="ECO:0000313" key="9">
    <source>
        <dbReference type="EMBL" id="CAD7629151.1"/>
    </source>
</evidence>
<name>A0A7R9Q1T0_9ACAR</name>
<dbReference type="PANTHER" id="PTHR12471">
    <property type="entry name" value="VACUOLAR ATP SYNTHASE SUBUNIT S1"/>
    <property type="match status" value="1"/>
</dbReference>
<protein>
    <submittedName>
        <fullName evidence="9">Uncharacterized protein</fullName>
    </submittedName>
</protein>
<dbReference type="InterPro" id="IPR046755">
    <property type="entry name" value="VAS1_LD"/>
</dbReference>
<feature type="domain" description="V-type proton ATPase subunit S1/VOA1 transmembrane" evidence="8">
    <location>
        <begin position="132"/>
        <end position="169"/>
    </location>
</feature>
<dbReference type="InterPro" id="IPR046756">
    <property type="entry name" value="VAS1/VOA1_TM"/>
</dbReference>
<evidence type="ECO:0000256" key="5">
    <source>
        <dbReference type="ARBA" id="ARBA00023136"/>
    </source>
</evidence>
<dbReference type="EMBL" id="CAJPIZ010006512">
    <property type="protein sequence ID" value="CAG2109581.1"/>
    <property type="molecule type" value="Genomic_DNA"/>
</dbReference>
<accession>A0A7R9Q1T0</accession>
<dbReference type="Proteomes" id="UP000759131">
    <property type="component" value="Unassembled WGS sequence"/>
</dbReference>
<dbReference type="OrthoDB" id="9985059at2759"/>
<dbReference type="EMBL" id="OC861087">
    <property type="protein sequence ID" value="CAD7629151.1"/>
    <property type="molecule type" value="Genomic_DNA"/>
</dbReference>
<evidence type="ECO:0000259" key="8">
    <source>
        <dbReference type="Pfam" id="PF20520"/>
    </source>
</evidence>
<dbReference type="GO" id="GO:0033176">
    <property type="term" value="C:proton-transporting V-type ATPase complex"/>
    <property type="evidence" value="ECO:0007669"/>
    <property type="project" value="TreeGrafter"/>
</dbReference>
<evidence type="ECO:0000313" key="10">
    <source>
        <dbReference type="Proteomes" id="UP000759131"/>
    </source>
</evidence>